<reference evidence="2" key="1">
    <citation type="submission" date="2023-07" db="EMBL/GenBank/DDBJ databases">
        <authorList>
            <person name="Stuckert A."/>
        </authorList>
    </citation>
    <scope>NUCLEOTIDE SEQUENCE</scope>
</reference>
<dbReference type="PANTHER" id="PTHR21301:SF12">
    <property type="match status" value="1"/>
</dbReference>
<dbReference type="Proteomes" id="UP001176940">
    <property type="component" value="Unassembled WGS sequence"/>
</dbReference>
<accession>A0ABN9L121</accession>
<evidence type="ECO:0000313" key="2">
    <source>
        <dbReference type="EMBL" id="CAJ0927184.1"/>
    </source>
</evidence>
<dbReference type="Pfam" id="PF01541">
    <property type="entry name" value="GIY-YIG"/>
    <property type="match status" value="1"/>
</dbReference>
<name>A0ABN9L121_9NEOB</name>
<dbReference type="InterPro" id="IPR035901">
    <property type="entry name" value="GIY-YIG_endonuc_sf"/>
</dbReference>
<organism evidence="2 3">
    <name type="scientific">Ranitomeya imitator</name>
    <name type="common">mimic poison frog</name>
    <dbReference type="NCBI Taxonomy" id="111125"/>
    <lineage>
        <taxon>Eukaryota</taxon>
        <taxon>Metazoa</taxon>
        <taxon>Chordata</taxon>
        <taxon>Craniata</taxon>
        <taxon>Vertebrata</taxon>
        <taxon>Euteleostomi</taxon>
        <taxon>Amphibia</taxon>
        <taxon>Batrachia</taxon>
        <taxon>Anura</taxon>
        <taxon>Neobatrachia</taxon>
        <taxon>Hyloidea</taxon>
        <taxon>Dendrobatidae</taxon>
        <taxon>Dendrobatinae</taxon>
        <taxon>Ranitomeya</taxon>
    </lineage>
</organism>
<evidence type="ECO:0000313" key="3">
    <source>
        <dbReference type="Proteomes" id="UP001176940"/>
    </source>
</evidence>
<dbReference type="CDD" id="cd10442">
    <property type="entry name" value="GIY-YIG_PLEs"/>
    <property type="match status" value="1"/>
</dbReference>
<protein>
    <recommendedName>
        <fullName evidence="1">GIY-YIG domain-containing protein</fullName>
    </recommendedName>
</protein>
<comment type="caution">
    <text evidence="2">The sequence shown here is derived from an EMBL/GenBank/DDBJ whole genome shotgun (WGS) entry which is preliminary data.</text>
</comment>
<dbReference type="Gene3D" id="3.40.1440.10">
    <property type="entry name" value="GIY-YIG endonuclease"/>
    <property type="match status" value="1"/>
</dbReference>
<feature type="domain" description="GIY-YIG" evidence="1">
    <location>
        <begin position="77"/>
        <end position="165"/>
    </location>
</feature>
<proteinExistence type="predicted"/>
<sequence length="172" mass="19751">MHSSSPDPEFQEHFLPCYKRPSNIRDSLVKADLGMVPFHAYIAINATSVIKGDVFHHPHSGKRYNIKGYFTCDSSFVIYAIKCPCGLLYIGETTQPIRSRISKHKSTIRCQNLLLPLPSHFIAKGHNISQLRFQILEHIPVQRRGGNIIHLLKKKEAYWIHELQTLAPKQRL</sequence>
<dbReference type="PANTHER" id="PTHR21301">
    <property type="entry name" value="REVERSE TRANSCRIPTASE"/>
    <property type="match status" value="1"/>
</dbReference>
<keyword evidence="3" id="KW-1185">Reference proteome</keyword>
<dbReference type="InterPro" id="IPR000305">
    <property type="entry name" value="GIY-YIG_endonuc"/>
</dbReference>
<evidence type="ECO:0000259" key="1">
    <source>
        <dbReference type="Pfam" id="PF01541"/>
    </source>
</evidence>
<dbReference type="EMBL" id="CAUEEQ010004354">
    <property type="protein sequence ID" value="CAJ0927184.1"/>
    <property type="molecule type" value="Genomic_DNA"/>
</dbReference>
<gene>
    <name evidence="2" type="ORF">RIMI_LOCUS2985287</name>
</gene>